<dbReference type="EMBL" id="SNZH01000007">
    <property type="protein sequence ID" value="TDR43057.1"/>
    <property type="molecule type" value="Genomic_DNA"/>
</dbReference>
<dbReference type="OrthoDB" id="6895931at2"/>
<organism evidence="1 2">
    <name type="scientific">Tahibacter aquaticus</name>
    <dbReference type="NCBI Taxonomy" id="520092"/>
    <lineage>
        <taxon>Bacteria</taxon>
        <taxon>Pseudomonadati</taxon>
        <taxon>Pseudomonadota</taxon>
        <taxon>Gammaproteobacteria</taxon>
        <taxon>Lysobacterales</taxon>
        <taxon>Rhodanobacteraceae</taxon>
        <taxon>Tahibacter</taxon>
    </lineage>
</organism>
<gene>
    <name evidence="1" type="ORF">DFR29_10763</name>
</gene>
<reference evidence="1 2" key="1">
    <citation type="submission" date="2019-03" db="EMBL/GenBank/DDBJ databases">
        <title>Genomic Encyclopedia of Type Strains, Phase IV (KMG-IV): sequencing the most valuable type-strain genomes for metagenomic binning, comparative biology and taxonomic classification.</title>
        <authorList>
            <person name="Goeker M."/>
        </authorList>
    </citation>
    <scope>NUCLEOTIDE SEQUENCE [LARGE SCALE GENOMIC DNA]</scope>
    <source>
        <strain evidence="1 2">DSM 21667</strain>
    </source>
</reference>
<comment type="caution">
    <text evidence="1">The sequence shown here is derived from an EMBL/GenBank/DDBJ whole genome shotgun (WGS) entry which is preliminary data.</text>
</comment>
<sequence>MSQPMGSFYPLASEDTEAPAVLFAFTADTPQQRRALHDEVVSRLSAVHSLSDALLAVQVEDHARRSHARVMEAIAILSRDVLGLIQATQHSAA</sequence>
<proteinExistence type="predicted"/>
<dbReference type="AlphaFoldDB" id="A0A4R6YWK2"/>
<evidence type="ECO:0000313" key="1">
    <source>
        <dbReference type="EMBL" id="TDR43057.1"/>
    </source>
</evidence>
<dbReference type="Proteomes" id="UP000295293">
    <property type="component" value="Unassembled WGS sequence"/>
</dbReference>
<dbReference type="RefSeq" id="WP_133818978.1">
    <property type="nucleotide sequence ID" value="NZ_SNZH01000007.1"/>
</dbReference>
<evidence type="ECO:0008006" key="3">
    <source>
        <dbReference type="Google" id="ProtNLM"/>
    </source>
</evidence>
<name>A0A4R6YWK2_9GAMM</name>
<keyword evidence="2" id="KW-1185">Reference proteome</keyword>
<accession>A0A4R6YWK2</accession>
<evidence type="ECO:0000313" key="2">
    <source>
        <dbReference type="Proteomes" id="UP000295293"/>
    </source>
</evidence>
<protein>
    <recommendedName>
        <fullName evidence="3">Histidine kinase</fullName>
    </recommendedName>
</protein>